<feature type="transmembrane region" description="Helical" evidence="11">
    <location>
        <begin position="535"/>
        <end position="557"/>
    </location>
</feature>
<sequence length="877" mass="97211">MAANHNDNSPEENAAHHPPHIQIVAQNEPLRRLSRSPHPYRRRRADPFGSETGSSEYSSRWVTSQLTSSDSGTEADDEGTGILKGLPAPLGRKATPETGEDGGGSATSDRLKTAGKSSRKRSSDATDTQYVCLRQRSRKRWKVEVLRRVFETALILTVAATSFLPEEVRCVAGFWSRELWTFAVLTTSLYALLPLRIYLRRLHWSNLRRIALFPFSRDFDPAPLIYPVCLPVLIALSLGRISRSLILPNIILSLCSLPPYVVPLQYTSHGYSLIHWAVTIIPLIATEFSITGENPPRALSLLDLNSEVLALLFPLHQALVSILRSLVTTSLLPAEVPLLATGLLNILLFAESPQAEILKALLWLGGLSIFISCRHVLYWEVVLARIPSWKFRRLSQGPSRSGGLWQSVDRYLCHKLYDSLKAGYESQSDGADGSCVSTVGRVGSKSQFKLKTQFEDGERNPTNSRRQQSFSAVDKSAPCNLSIDYAAALMRKRRHTFSTLGDVKTTPSGRRKRSLAPGLRPFLSLTLVQAEVRKWAYAAFAYSIILLIILLPVRVYIRHNALHGQEPFGWAVGYLFGDIPSLRFWLVMSNLDRWACLPPLTVSVTALSRRGWMEHLRCDVFGEANTRLVVCAYCLCILLVGMALVVRLSTIVQVDTRRKIFHGMMVAMFLPTTFIDPAFMALALTLVLAAFLLLELFRASQLPPISKPITYFLAPYVDGRDYRGPVIISHIFLLIGCAIPLWLTLAGAPHTGHRPWEGWEIEGRDISMVSGVICVGMGDAAASLVGRRYGRRKWFWGGDKSLEGSFAFATAVFVGITAARMWLVLGGWQADMSLPVKLGKAILAAAGSSFMEAVLTGGNDNVVVPLVLWLLVRGLRI</sequence>
<feature type="transmembrane region" description="Helical" evidence="11">
    <location>
        <begin position="628"/>
        <end position="654"/>
    </location>
</feature>
<evidence type="ECO:0000313" key="12">
    <source>
        <dbReference type="EMBL" id="WEW59533.1"/>
    </source>
</evidence>
<comment type="subcellular location">
    <subcellularLocation>
        <location evidence="1">Endoplasmic reticulum membrane</location>
        <topology evidence="1">Multi-pass membrane protein</topology>
    </subcellularLocation>
</comment>
<reference evidence="12" key="1">
    <citation type="submission" date="2023-03" db="EMBL/GenBank/DDBJ databases">
        <title>Emydomyces testavorans Genome Sequence.</title>
        <authorList>
            <person name="Hoyer L."/>
        </authorList>
    </citation>
    <scope>NUCLEOTIDE SEQUENCE</scope>
    <source>
        <strain evidence="12">16-2883</strain>
    </source>
</reference>
<keyword evidence="5 11" id="KW-0812">Transmembrane</keyword>
<feature type="transmembrane region" description="Helical" evidence="11">
    <location>
        <begin position="145"/>
        <end position="164"/>
    </location>
</feature>
<dbReference type="PANTHER" id="PTHR13205">
    <property type="entry name" value="TRANSMEMBRANE PROTEIN 15-RELATED"/>
    <property type="match status" value="1"/>
</dbReference>
<evidence type="ECO:0000256" key="5">
    <source>
        <dbReference type="ARBA" id="ARBA00022692"/>
    </source>
</evidence>
<evidence type="ECO:0000256" key="11">
    <source>
        <dbReference type="SAM" id="Phobius"/>
    </source>
</evidence>
<evidence type="ECO:0000256" key="10">
    <source>
        <dbReference type="SAM" id="MobiDB-lite"/>
    </source>
</evidence>
<keyword evidence="4" id="KW-0808">Transferase</keyword>
<dbReference type="EC" id="2.7.1.108" evidence="3"/>
<dbReference type="InterPro" id="IPR032974">
    <property type="entry name" value="Polypren_kinase"/>
</dbReference>
<gene>
    <name evidence="12" type="primary">SEC59</name>
    <name evidence="12" type="ORF">PRK78_005007</name>
</gene>
<keyword evidence="6 12" id="KW-0418">Kinase</keyword>
<dbReference type="EMBL" id="CP120629">
    <property type="protein sequence ID" value="WEW59533.1"/>
    <property type="molecule type" value="Genomic_DNA"/>
</dbReference>
<feature type="transmembrane region" description="Helical" evidence="11">
    <location>
        <begin position="850"/>
        <end position="872"/>
    </location>
</feature>
<keyword evidence="9 11" id="KW-0472">Membrane</keyword>
<keyword evidence="13" id="KW-1185">Reference proteome</keyword>
<proteinExistence type="inferred from homology"/>
<feature type="transmembrane region" description="Helical" evidence="11">
    <location>
        <begin position="766"/>
        <end position="785"/>
    </location>
</feature>
<organism evidence="12 13">
    <name type="scientific">Emydomyces testavorans</name>
    <dbReference type="NCBI Taxonomy" id="2070801"/>
    <lineage>
        <taxon>Eukaryota</taxon>
        <taxon>Fungi</taxon>
        <taxon>Dikarya</taxon>
        <taxon>Ascomycota</taxon>
        <taxon>Pezizomycotina</taxon>
        <taxon>Eurotiomycetes</taxon>
        <taxon>Eurotiomycetidae</taxon>
        <taxon>Onygenales</taxon>
        <taxon>Nannizziopsiaceae</taxon>
        <taxon>Emydomyces</taxon>
    </lineage>
</organism>
<evidence type="ECO:0000256" key="3">
    <source>
        <dbReference type="ARBA" id="ARBA00012132"/>
    </source>
</evidence>
<feature type="region of interest" description="Disordered" evidence="10">
    <location>
        <begin position="1"/>
        <end position="122"/>
    </location>
</feature>
<keyword evidence="8 11" id="KW-1133">Transmembrane helix</keyword>
<dbReference type="GO" id="GO:0005789">
    <property type="term" value="C:endoplasmic reticulum membrane"/>
    <property type="evidence" value="ECO:0007669"/>
    <property type="project" value="UniProtKB-SubCell"/>
</dbReference>
<dbReference type="GO" id="GO:0004168">
    <property type="term" value="F:dolichol kinase activity"/>
    <property type="evidence" value="ECO:0007669"/>
    <property type="project" value="UniProtKB-EC"/>
</dbReference>
<feature type="transmembrane region" description="Helical" evidence="11">
    <location>
        <begin position="726"/>
        <end position="746"/>
    </location>
</feature>
<evidence type="ECO:0000256" key="4">
    <source>
        <dbReference type="ARBA" id="ARBA00022679"/>
    </source>
</evidence>
<evidence type="ECO:0000313" key="13">
    <source>
        <dbReference type="Proteomes" id="UP001219355"/>
    </source>
</evidence>
<evidence type="ECO:0000256" key="6">
    <source>
        <dbReference type="ARBA" id="ARBA00022777"/>
    </source>
</evidence>
<dbReference type="PANTHER" id="PTHR13205:SF15">
    <property type="entry name" value="DOLICHOL KINASE"/>
    <property type="match status" value="1"/>
</dbReference>
<name>A0AAF0IJN4_9EURO</name>
<dbReference type="GO" id="GO:0043048">
    <property type="term" value="P:dolichyl monophosphate biosynthetic process"/>
    <property type="evidence" value="ECO:0007669"/>
    <property type="project" value="TreeGrafter"/>
</dbReference>
<feature type="transmembrane region" description="Helical" evidence="11">
    <location>
        <begin position="179"/>
        <end position="199"/>
    </location>
</feature>
<evidence type="ECO:0000256" key="7">
    <source>
        <dbReference type="ARBA" id="ARBA00022824"/>
    </source>
</evidence>
<dbReference type="AlphaFoldDB" id="A0AAF0IJN4"/>
<feature type="compositionally biased region" description="Polar residues" evidence="10">
    <location>
        <begin position="51"/>
        <end position="72"/>
    </location>
</feature>
<evidence type="ECO:0000256" key="2">
    <source>
        <dbReference type="ARBA" id="ARBA00010794"/>
    </source>
</evidence>
<evidence type="ECO:0000256" key="8">
    <source>
        <dbReference type="ARBA" id="ARBA00022989"/>
    </source>
</evidence>
<accession>A0AAF0IJN4</accession>
<feature type="transmembrane region" description="Helical" evidence="11">
    <location>
        <begin position="674"/>
        <end position="697"/>
    </location>
</feature>
<feature type="compositionally biased region" description="Basic residues" evidence="10">
    <location>
        <begin position="32"/>
        <end position="44"/>
    </location>
</feature>
<keyword evidence="7" id="KW-0256">Endoplasmic reticulum</keyword>
<dbReference type="Proteomes" id="UP001219355">
    <property type="component" value="Chromosome 3"/>
</dbReference>
<feature type="transmembrane region" description="Helical" evidence="11">
    <location>
        <begin position="806"/>
        <end position="830"/>
    </location>
</feature>
<evidence type="ECO:0000256" key="1">
    <source>
        <dbReference type="ARBA" id="ARBA00004477"/>
    </source>
</evidence>
<protein>
    <recommendedName>
        <fullName evidence="3">dolichol kinase</fullName>
        <ecNumber evidence="3">2.7.1.108</ecNumber>
    </recommendedName>
</protein>
<comment type="similarity">
    <text evidence="2">Belongs to the polyprenol kinase family.</text>
</comment>
<evidence type="ECO:0000256" key="9">
    <source>
        <dbReference type="ARBA" id="ARBA00023136"/>
    </source>
</evidence>